<dbReference type="PANTHER" id="PTHR30627:SF2">
    <property type="entry name" value="PEPTIDOGLYCAN D,D-TRANSPEPTIDASE MRDA"/>
    <property type="match status" value="1"/>
</dbReference>
<feature type="domain" description="Penicillin-binding protein dimerisation" evidence="13">
    <location>
        <begin position="53"/>
        <end position="203"/>
    </location>
</feature>
<gene>
    <name evidence="14" type="ORF">RHAB15C_0001234</name>
</gene>
<reference evidence="14 15" key="2">
    <citation type="submission" date="2021-05" db="EMBL/GenBank/DDBJ databases">
        <title>Ecology and evolution of chlamydial symbionts of arthropods.</title>
        <authorList>
            <person name="Halter T."/>
            <person name="Sixt B.S."/>
            <person name="Toenshoff E.R."/>
            <person name="Koestlbacher S."/>
            <person name="Schulz F."/>
            <person name="Kostanjsek R."/>
            <person name="Collingro A."/>
            <person name="Hendrickx F."/>
            <person name="Horn M."/>
        </authorList>
    </citation>
    <scope>NUCLEOTIDE SEQUENCE [LARGE SCALE GENOMIC DNA]</scope>
    <source>
        <strain evidence="14 15">15C</strain>
    </source>
</reference>
<dbReference type="InterPro" id="IPR005311">
    <property type="entry name" value="PBP_dimer"/>
</dbReference>
<dbReference type="Gene3D" id="3.40.710.10">
    <property type="entry name" value="DD-peptidase/beta-lactamase superfamily"/>
    <property type="match status" value="2"/>
</dbReference>
<evidence type="ECO:0000256" key="6">
    <source>
        <dbReference type="ARBA" id="ARBA00022960"/>
    </source>
</evidence>
<dbReference type="Pfam" id="PF03717">
    <property type="entry name" value="PBP_dimer"/>
    <property type="match status" value="2"/>
</dbReference>
<dbReference type="InterPro" id="IPR050515">
    <property type="entry name" value="Beta-lactam/transpept"/>
</dbReference>
<dbReference type="EC" id="3.4.16.4" evidence="14"/>
<evidence type="ECO:0000256" key="4">
    <source>
        <dbReference type="ARBA" id="ARBA00022645"/>
    </source>
</evidence>
<feature type="transmembrane region" description="Helical" evidence="11">
    <location>
        <begin position="12"/>
        <end position="30"/>
    </location>
</feature>
<dbReference type="Proteomes" id="UP000822862">
    <property type="component" value="Chromosome"/>
</dbReference>
<evidence type="ECO:0000256" key="5">
    <source>
        <dbReference type="ARBA" id="ARBA00022692"/>
    </source>
</evidence>
<dbReference type="SUPFAM" id="SSF56601">
    <property type="entry name" value="beta-lactamase/transpeptidase-like"/>
    <property type="match status" value="2"/>
</dbReference>
<keyword evidence="5 11" id="KW-0812">Transmembrane</keyword>
<dbReference type="RefSeq" id="WP_194845150.1">
    <property type="nucleotide sequence ID" value="NZ_CP075585.1"/>
</dbReference>
<evidence type="ECO:0000259" key="13">
    <source>
        <dbReference type="Pfam" id="PF03717"/>
    </source>
</evidence>
<keyword evidence="10" id="KW-0961">Cell wall biogenesis/degradation</keyword>
<keyword evidence="7" id="KW-0573">Peptidoglycan synthesis</keyword>
<keyword evidence="4 14" id="KW-0121">Carboxypeptidase</keyword>
<sequence>MYTIPEKVNRVLNIIILSLFLILIRVWYLAIIQHEEKKLEALKPKQKLVIERVERGTIRDRFNIPLAANKIQYYASVRYADIRQIPRLKWEKNKEGKLVRVYKRLSFIKELSLLLAKELQMDALQIEDIIHGKASLFPHTPFVIKRNISEQEYYRLKLLEKDWAGIYAEKRSKRFYPHGKTACDVIGYMSAINQKEYYNIAEELKYLKEYLFLRESNEICILPKGFTNPLQVRERLQILQEKAYTINDLIGKTGIEALYDAELRGYIGEKTYEVDTKGNLLRSLPNGREATPGQRIILTISQELQQFAEGLLTTYEKERDLTEEITLQHPWIKGGAIVAIEPNTGELLAFASYPRFDPNDFVSGSPAVLKWLENESLIADIWDGCQALERERIDPLTSRFYQEKLHLCLDHYLDAILAPKSEIKNCFNRVDSLHAACTLQKTAKQLLELSQQTSYPHLFATLYNTIPHRSSRFPLDTKIKIQKTLLLQQLKTTLDSFLAEIKHNDDKLLLLDLCRLLVNEEAFSPKLLQAIGHLKVSDYYTLNQLCSQMQRFLLPQTKQWFHELDFSVWREQHFASFLKQKRQEERIQKKWAKPYTEYLDLAEKNLFTTFWEKNRLFLFQSLILESIETTEVHLIPYLERTIKEGEKNPLIQKCREEFKKALSSLPLALQFEFLKTMRSFHELNRPLLGRYRGLRTSNKQQLEKHLAAAFYPTNGYGYGKSYAYRQATPLGSVFKLLVAYQTLLERLEQNKDLNPLTLTDQIQWHANPNSNEQILGYTQEGLPITRLYKQGRLARSSNPNIGKTDLLRAIESSSNIYFSLLASEHIQDPETLIQTSKNFLFGEKTGIELPGEFAGQLPNDLSFNRTGLYAFAIGQHSLTVTPLQTAIMLSAIANKGCVLKPKIVQLIAGQERLREYSDPFSSQQFPFQEHLKLIGIHFPLFTSCLKEEQKPHIWTNSTCVKQQLPLPDPVRNMLFEGMYKVVNGEKGNARPSIIRCLNRHPEWKKNYLELQGGQLIGKTGTAEILYKSTIDAETSAFKVDHSWFAGISFLPKQQKMRDRAELVVIVYLPFSKSGGKEAAPIAAEIIKKWREIQKNHGCAQNFTQTESPLSK</sequence>
<protein>
    <submittedName>
        <fullName evidence="14">Peptidoglycan D</fullName>
        <ecNumber evidence="14">3.4.16.4</ecNumber>
    </submittedName>
</protein>
<reference evidence="14 15" key="1">
    <citation type="submission" date="2020-01" db="EMBL/GenBank/DDBJ databases">
        <authorList>
            <person name="Sixt B."/>
            <person name="Schulz F."/>
            <person name="Kostanjsek R."/>
            <person name="Koestlbacher S."/>
            <person name="Collingro A."/>
            <person name="Toenshoff E."/>
            <person name="Horn M."/>
        </authorList>
    </citation>
    <scope>NUCLEOTIDE SEQUENCE [LARGE SCALE GENOMIC DNA]</scope>
    <source>
        <strain evidence="14 15">15C</strain>
    </source>
</reference>
<evidence type="ECO:0000256" key="9">
    <source>
        <dbReference type="ARBA" id="ARBA00023136"/>
    </source>
</evidence>
<dbReference type="InterPro" id="IPR012338">
    <property type="entry name" value="Beta-lactam/transpept-like"/>
</dbReference>
<dbReference type="Pfam" id="PF00905">
    <property type="entry name" value="Transpeptidase"/>
    <property type="match status" value="1"/>
</dbReference>
<dbReference type="InterPro" id="IPR036138">
    <property type="entry name" value="PBP_dimer_sf"/>
</dbReference>
<evidence type="ECO:0000256" key="7">
    <source>
        <dbReference type="ARBA" id="ARBA00022984"/>
    </source>
</evidence>
<feature type="domain" description="Penicillin-binding protein transpeptidase" evidence="12">
    <location>
        <begin position="802"/>
        <end position="1087"/>
    </location>
</feature>
<evidence type="ECO:0000256" key="3">
    <source>
        <dbReference type="ARBA" id="ARBA00022475"/>
    </source>
</evidence>
<dbReference type="GO" id="GO:0009002">
    <property type="term" value="F:serine-type D-Ala-D-Ala carboxypeptidase activity"/>
    <property type="evidence" value="ECO:0007669"/>
    <property type="project" value="UniProtKB-EC"/>
</dbReference>
<dbReference type="SUPFAM" id="SSF56519">
    <property type="entry name" value="Penicillin binding protein dimerisation domain"/>
    <property type="match status" value="1"/>
</dbReference>
<dbReference type="PANTHER" id="PTHR30627">
    <property type="entry name" value="PEPTIDOGLYCAN D,D-TRANSPEPTIDASE"/>
    <property type="match status" value="1"/>
</dbReference>
<evidence type="ECO:0000259" key="12">
    <source>
        <dbReference type="Pfam" id="PF00905"/>
    </source>
</evidence>
<feature type="domain" description="Penicillin-binding protein dimerisation" evidence="13">
    <location>
        <begin position="234"/>
        <end position="283"/>
    </location>
</feature>
<evidence type="ECO:0000313" key="14">
    <source>
        <dbReference type="EMBL" id="QZA59348.1"/>
    </source>
</evidence>
<comment type="subcellular location">
    <subcellularLocation>
        <location evidence="2">Cell membrane</location>
    </subcellularLocation>
    <subcellularLocation>
        <location evidence="1">Membrane</location>
        <topology evidence="1">Single-pass membrane protein</topology>
    </subcellularLocation>
</comment>
<proteinExistence type="predicted"/>
<keyword evidence="14" id="KW-0378">Hydrolase</keyword>
<keyword evidence="3" id="KW-1003">Cell membrane</keyword>
<name>A0ABX8Z371_9BACT</name>
<dbReference type="Gene3D" id="3.90.1310.10">
    <property type="entry name" value="Penicillin-binding protein 2a (Domain 2)"/>
    <property type="match status" value="1"/>
</dbReference>
<organism evidence="14 15">
    <name type="scientific">Candidatus Rhabdochlamydia porcellionis</name>
    <dbReference type="NCBI Taxonomy" id="225148"/>
    <lineage>
        <taxon>Bacteria</taxon>
        <taxon>Pseudomonadati</taxon>
        <taxon>Chlamydiota</taxon>
        <taxon>Chlamydiia</taxon>
        <taxon>Parachlamydiales</taxon>
        <taxon>Candidatus Rhabdochlamydiaceae</taxon>
        <taxon>Candidatus Rhabdochlamydia</taxon>
    </lineage>
</organism>
<dbReference type="EMBL" id="CP075585">
    <property type="protein sequence ID" value="QZA59348.1"/>
    <property type="molecule type" value="Genomic_DNA"/>
</dbReference>
<keyword evidence="15" id="KW-1185">Reference proteome</keyword>
<keyword evidence="8 11" id="KW-1133">Transmembrane helix</keyword>
<keyword evidence="6" id="KW-0133">Cell shape</keyword>
<evidence type="ECO:0000256" key="11">
    <source>
        <dbReference type="SAM" id="Phobius"/>
    </source>
</evidence>
<keyword evidence="4 14" id="KW-0645">Protease</keyword>
<keyword evidence="9 11" id="KW-0472">Membrane</keyword>
<evidence type="ECO:0000256" key="10">
    <source>
        <dbReference type="ARBA" id="ARBA00023316"/>
    </source>
</evidence>
<evidence type="ECO:0000313" key="15">
    <source>
        <dbReference type="Proteomes" id="UP000822862"/>
    </source>
</evidence>
<dbReference type="InterPro" id="IPR001460">
    <property type="entry name" value="PCN-bd_Tpept"/>
</dbReference>
<evidence type="ECO:0000256" key="1">
    <source>
        <dbReference type="ARBA" id="ARBA00004167"/>
    </source>
</evidence>
<accession>A0ABX8Z371</accession>
<evidence type="ECO:0000256" key="8">
    <source>
        <dbReference type="ARBA" id="ARBA00022989"/>
    </source>
</evidence>
<evidence type="ECO:0000256" key="2">
    <source>
        <dbReference type="ARBA" id="ARBA00004236"/>
    </source>
</evidence>